<dbReference type="RefSeq" id="WP_055122427.1">
    <property type="nucleotide sequence ID" value="NZ_LKST01000002.1"/>
</dbReference>
<dbReference type="PRINTS" id="PR01434">
    <property type="entry name" value="NADHDHGNASE5"/>
</dbReference>
<dbReference type="PATRIC" id="fig|1544416.3.peg.1319"/>
<organism evidence="17 18">
    <name type="scientific">Corynebacterium oculi</name>
    <dbReference type="NCBI Taxonomy" id="1544416"/>
    <lineage>
        <taxon>Bacteria</taxon>
        <taxon>Bacillati</taxon>
        <taxon>Actinomycetota</taxon>
        <taxon>Actinomycetes</taxon>
        <taxon>Mycobacteriales</taxon>
        <taxon>Corynebacteriaceae</taxon>
        <taxon>Corynebacterium</taxon>
    </lineage>
</organism>
<dbReference type="Pfam" id="PF00361">
    <property type="entry name" value="Proton_antipo_M"/>
    <property type="match status" value="1"/>
</dbReference>
<keyword evidence="18" id="KW-1185">Reference proteome</keyword>
<feature type="compositionally biased region" description="Basic and acidic residues" evidence="10">
    <location>
        <begin position="976"/>
        <end position="989"/>
    </location>
</feature>
<evidence type="ECO:0000256" key="1">
    <source>
        <dbReference type="ARBA" id="ARBA00004651"/>
    </source>
</evidence>
<evidence type="ECO:0000256" key="5">
    <source>
        <dbReference type="ARBA" id="ARBA00022692"/>
    </source>
</evidence>
<evidence type="ECO:0000256" key="8">
    <source>
        <dbReference type="ARBA" id="ARBA00023136"/>
    </source>
</evidence>
<dbReference type="GO" id="GO:0005886">
    <property type="term" value="C:plasma membrane"/>
    <property type="evidence" value="ECO:0007669"/>
    <property type="project" value="UniProtKB-SubCell"/>
</dbReference>
<feature type="transmembrane region" description="Helical" evidence="11">
    <location>
        <begin position="658"/>
        <end position="677"/>
    </location>
</feature>
<dbReference type="GO" id="GO:0015297">
    <property type="term" value="F:antiporter activity"/>
    <property type="evidence" value="ECO:0007669"/>
    <property type="project" value="UniProtKB-KW"/>
</dbReference>
<protein>
    <submittedName>
        <fullName evidence="17">Na(+)/H(+) antiporter subunit A</fullName>
    </submittedName>
</protein>
<feature type="transmembrane region" description="Helical" evidence="11">
    <location>
        <begin position="756"/>
        <end position="778"/>
    </location>
</feature>
<feature type="region of interest" description="Disordered" evidence="10">
    <location>
        <begin position="956"/>
        <end position="989"/>
    </location>
</feature>
<dbReference type="PANTHER" id="PTHR43373">
    <property type="entry name" value="NA(+)/H(+) ANTIPORTER SUBUNIT"/>
    <property type="match status" value="1"/>
</dbReference>
<feature type="domain" description="MrpA C-terminal/MbhD" evidence="15">
    <location>
        <begin position="617"/>
        <end position="681"/>
    </location>
</feature>
<keyword evidence="6 11" id="KW-1133">Transmembrane helix</keyword>
<evidence type="ECO:0000256" key="7">
    <source>
        <dbReference type="ARBA" id="ARBA00023065"/>
    </source>
</evidence>
<dbReference type="InterPro" id="IPR001750">
    <property type="entry name" value="ND/Mrp_TM"/>
</dbReference>
<evidence type="ECO:0000259" key="13">
    <source>
        <dbReference type="Pfam" id="PF00662"/>
    </source>
</evidence>
<keyword evidence="4" id="KW-1003">Cell membrane</keyword>
<dbReference type="InterPro" id="IPR025383">
    <property type="entry name" value="MrpA_C/MbhD"/>
</dbReference>
<feature type="transmembrane region" description="Helical" evidence="11">
    <location>
        <begin position="456"/>
        <end position="477"/>
    </location>
</feature>
<feature type="transmembrane region" description="Helical" evidence="11">
    <location>
        <begin position="370"/>
        <end position="389"/>
    </location>
</feature>
<feature type="transmembrane region" description="Helical" evidence="11">
    <location>
        <begin position="799"/>
        <end position="817"/>
    </location>
</feature>
<keyword evidence="5 9" id="KW-0812">Transmembrane</keyword>
<dbReference type="AlphaFoldDB" id="A0A0Q0TZ44"/>
<evidence type="ECO:0000256" key="9">
    <source>
        <dbReference type="RuleBase" id="RU000320"/>
    </source>
</evidence>
<feature type="transmembrane region" description="Helical" evidence="11">
    <location>
        <begin position="697"/>
        <end position="715"/>
    </location>
</feature>
<feature type="domain" description="NADH:quinone oxidoreductase/Mrp antiporter transmembrane" evidence="12">
    <location>
        <begin position="131"/>
        <end position="412"/>
    </location>
</feature>
<feature type="transmembrane region" description="Helical" evidence="11">
    <location>
        <begin position="855"/>
        <end position="876"/>
    </location>
</feature>
<dbReference type="STRING" id="1544416.Cocul_01313"/>
<evidence type="ECO:0000256" key="11">
    <source>
        <dbReference type="SAM" id="Phobius"/>
    </source>
</evidence>
<feature type="transmembrane region" description="Helical" evidence="11">
    <location>
        <begin position="81"/>
        <end position="100"/>
    </location>
</feature>
<evidence type="ECO:0000256" key="10">
    <source>
        <dbReference type="SAM" id="MobiDB-lite"/>
    </source>
</evidence>
<dbReference type="InterPro" id="IPR046806">
    <property type="entry name" value="MrpA_C/MbhE"/>
</dbReference>
<evidence type="ECO:0000259" key="15">
    <source>
        <dbReference type="Pfam" id="PF13244"/>
    </source>
</evidence>
<evidence type="ECO:0000313" key="18">
    <source>
        <dbReference type="Proteomes" id="UP000050517"/>
    </source>
</evidence>
<dbReference type="InterPro" id="IPR007182">
    <property type="entry name" value="MnhB"/>
</dbReference>
<feature type="transmembrane region" description="Helical" evidence="11">
    <location>
        <begin position="112"/>
        <end position="130"/>
    </location>
</feature>
<dbReference type="InterPro" id="IPR001516">
    <property type="entry name" value="Proton_antipo_N"/>
</dbReference>
<feature type="domain" description="Na+/H+ antiporter MnhB subunit-related protein" evidence="14">
    <location>
        <begin position="797"/>
        <end position="912"/>
    </location>
</feature>
<accession>A0A0Q0TZ44</accession>
<comment type="caution">
    <text evidence="17">The sequence shown here is derived from an EMBL/GenBank/DDBJ whole genome shotgun (WGS) entry which is preliminary data.</text>
</comment>
<proteinExistence type="predicted"/>
<feature type="transmembrane region" description="Helical" evidence="11">
    <location>
        <begin position="823"/>
        <end position="843"/>
    </location>
</feature>
<dbReference type="EMBL" id="LKST01000002">
    <property type="protein sequence ID" value="KQB84510.1"/>
    <property type="molecule type" value="Genomic_DNA"/>
</dbReference>
<keyword evidence="2" id="KW-0813">Transport</keyword>
<evidence type="ECO:0000313" key="17">
    <source>
        <dbReference type="EMBL" id="KQB84510.1"/>
    </source>
</evidence>
<evidence type="ECO:0000256" key="2">
    <source>
        <dbReference type="ARBA" id="ARBA00022448"/>
    </source>
</evidence>
<dbReference type="PANTHER" id="PTHR43373:SF1">
    <property type="entry name" value="NA(+)_H(+) ANTIPORTER SUBUNIT A"/>
    <property type="match status" value="1"/>
</dbReference>
<gene>
    <name evidence="17" type="primary">mrpA_1</name>
    <name evidence="17" type="ORF">Cocul_01313</name>
</gene>
<evidence type="ECO:0000259" key="12">
    <source>
        <dbReference type="Pfam" id="PF00361"/>
    </source>
</evidence>
<evidence type="ECO:0000256" key="6">
    <source>
        <dbReference type="ARBA" id="ARBA00022989"/>
    </source>
</evidence>
<keyword evidence="7" id="KW-0406">Ion transport</keyword>
<dbReference type="GO" id="GO:0006811">
    <property type="term" value="P:monoatomic ion transport"/>
    <property type="evidence" value="ECO:0007669"/>
    <property type="project" value="UniProtKB-KW"/>
</dbReference>
<feature type="transmembrane region" description="Helical" evidence="11">
    <location>
        <begin position="136"/>
        <end position="154"/>
    </location>
</feature>
<evidence type="ECO:0000256" key="4">
    <source>
        <dbReference type="ARBA" id="ARBA00022475"/>
    </source>
</evidence>
<keyword evidence="3" id="KW-0050">Antiport</keyword>
<dbReference type="Pfam" id="PF04039">
    <property type="entry name" value="MnhB"/>
    <property type="match status" value="1"/>
</dbReference>
<feature type="transmembrane region" description="Helical" evidence="11">
    <location>
        <begin position="237"/>
        <end position="260"/>
    </location>
</feature>
<evidence type="ECO:0000259" key="16">
    <source>
        <dbReference type="Pfam" id="PF20501"/>
    </source>
</evidence>
<feature type="transmembrane region" description="Helical" evidence="11">
    <location>
        <begin position="896"/>
        <end position="918"/>
    </location>
</feature>
<feature type="transmembrane region" description="Helical" evidence="11">
    <location>
        <begin position="509"/>
        <end position="525"/>
    </location>
</feature>
<feature type="domain" description="MrpA C-terminal/MbhE" evidence="16">
    <location>
        <begin position="691"/>
        <end position="771"/>
    </location>
</feature>
<dbReference type="OrthoDB" id="9811798at2"/>
<sequence>MTLAIVIALAVGAVLLSPPLVRVADRRAGWPLAGLFVAAAIALGRHLPAILDGEPLTWRVTWARDVLAPGVDVSFALRADALSAFFALLALGIGAIVFLYSAAYLPKRQGNTSFYTIMTAFTLAVLLLVLADDAVVLFIGWELVSIASFLLIARSGSSGEAGAQRTLLLTFIGGLTLLAALAVAATRTGTTSVQGILASPVWAEQPGLTATVAVLVALSAFTKAAQLPFHFWLPEAMAAATPVSAFLHAAAVVKAGVYLLMRFSAIFHDVPVWNWLLIGTGLLTAVVSALFAVQKTDLKKLTAYSTVSHLGWIVATIGVGTPLALSAALVHTLAHALFKSSIFMLIGVVDHEAGTRDTRRLGVLWKAMPFTCTGMVVGALSMAAIPPTFGFLSKEGMLGALYTVEGAGTALLIVAGIGALLTFTYSAKLVFGAFFDPATEHPGRRMEGVHEAPVSLWLPAALPGLLSLPLGLAPMFLDEPMDSIVAATGVGADATVTHLALWHGLNAPFVVSMLVMALGAAGVALRHRLWPALESRFLLPFNGNGLLRALTQGAAATGRFFAQLANSQSPSRHLVWPVCSVIALMLFALLGSPGIDGTALAPRAAGLDNWLDLAPLLIIALSVVGLMRTTHRLTSAVLVGTVGVGITFQMLILGAPDVALTQFLVEALVVVIIMMVLRYQPARFPSVSRRRTARSLVIALLAGLAAFLGVFTLMGRGDRSDLAEWYIANAPEITGGQNIVATIIVEFRALDTLGELSVLGMAAIVIGSVVSSFPRLPFAKGTRPRPFGQSQLNSLPLRMALRLVAPLLLILSVLVFLRGHMDPGGGFVAALIAGTGIMLLYLSRGRDSIVARPSTPYWLTGIGIVTALAAGFLGLIEGSFLAPIHGEILGEHMTTSLIFDGGIYLAVLGMLMAAVNYLGNYDKPGAATTQELPFARDDSGPLGATPGVPEHLCEEAAEAERDAGATEIAAGVATKPTEEPTKARKEQER</sequence>
<feature type="transmembrane region" description="Helical" evidence="11">
    <location>
        <begin position="166"/>
        <end position="186"/>
    </location>
</feature>
<dbReference type="Proteomes" id="UP000050517">
    <property type="component" value="Unassembled WGS sequence"/>
</dbReference>
<dbReference type="Pfam" id="PF13244">
    <property type="entry name" value="MbhD"/>
    <property type="match status" value="1"/>
</dbReference>
<feature type="transmembrane region" description="Helical" evidence="11">
    <location>
        <begin position="633"/>
        <end position="652"/>
    </location>
</feature>
<dbReference type="Pfam" id="PF00662">
    <property type="entry name" value="Proton_antipo_N"/>
    <property type="match status" value="1"/>
</dbReference>
<keyword evidence="8 11" id="KW-0472">Membrane</keyword>
<comment type="subcellular location">
    <subcellularLocation>
        <location evidence="1">Cell membrane</location>
        <topology evidence="1">Multi-pass membrane protein</topology>
    </subcellularLocation>
    <subcellularLocation>
        <location evidence="9">Membrane</location>
        <topology evidence="9">Multi-pass membrane protein</topology>
    </subcellularLocation>
</comment>
<feature type="transmembrane region" description="Helical" evidence="11">
    <location>
        <begin position="272"/>
        <end position="294"/>
    </location>
</feature>
<feature type="transmembrane region" description="Helical" evidence="11">
    <location>
        <begin position="574"/>
        <end position="595"/>
    </location>
</feature>
<evidence type="ECO:0000259" key="14">
    <source>
        <dbReference type="Pfam" id="PF04039"/>
    </source>
</evidence>
<feature type="transmembrane region" description="Helical" evidence="11">
    <location>
        <begin position="409"/>
        <end position="435"/>
    </location>
</feature>
<dbReference type="InterPro" id="IPR050616">
    <property type="entry name" value="CPA3_Na-H_Antiporter_A"/>
</dbReference>
<dbReference type="Pfam" id="PF20501">
    <property type="entry name" value="MbhE"/>
    <property type="match status" value="1"/>
</dbReference>
<evidence type="ECO:0000256" key="3">
    <source>
        <dbReference type="ARBA" id="ARBA00022449"/>
    </source>
</evidence>
<feature type="transmembrane region" description="Helical" evidence="11">
    <location>
        <begin position="607"/>
        <end position="626"/>
    </location>
</feature>
<name>A0A0Q0TZ44_9CORY</name>
<dbReference type="NCBIfam" id="NF009290">
    <property type="entry name" value="PRK12650.1"/>
    <property type="match status" value="1"/>
</dbReference>
<feature type="domain" description="NADH-Ubiquinone oxidoreductase (complex I) chain 5 N-terminal" evidence="13">
    <location>
        <begin position="70"/>
        <end position="115"/>
    </location>
</feature>
<reference evidence="17 18" key="1">
    <citation type="submission" date="2015-10" db="EMBL/GenBank/DDBJ databases">
        <title>Corynebacteirum lowii and Corynebacterium oculi species nova, derived from human clinical disease and and emended description of Corynebacterium mastiditis.</title>
        <authorList>
            <person name="Bernard K."/>
            <person name="Pacheco A.L."/>
            <person name="Mcdougall C."/>
            <person name="Burtx T."/>
            <person name="Weibe D."/>
            <person name="Tyler S."/>
            <person name="Olson A.B."/>
            <person name="Cnockaert M."/>
            <person name="Eguchi H."/>
            <person name="Kuwahara T."/>
            <person name="Nakayama-Imaohji H."/>
            <person name="Boudewijins M."/>
            <person name="Van Hoecke F."/>
            <person name="Bernier A.-M."/>
            <person name="Vandamme P."/>
        </authorList>
    </citation>
    <scope>NUCLEOTIDE SEQUENCE [LARGE SCALE GENOMIC DNA]</scope>
    <source>
        <strain evidence="17 18">NML 130210</strain>
    </source>
</reference>